<dbReference type="InterPro" id="IPR036515">
    <property type="entry name" value="Transposase_17_sf"/>
</dbReference>
<dbReference type="NCBIfam" id="NF047646">
    <property type="entry name" value="REP_Tyr_transpos"/>
    <property type="match status" value="1"/>
</dbReference>
<dbReference type="Pfam" id="PF01797">
    <property type="entry name" value="Y1_Tnp"/>
    <property type="match status" value="1"/>
</dbReference>
<dbReference type="SMART" id="SM01321">
    <property type="entry name" value="Y1_Tnp"/>
    <property type="match status" value="1"/>
</dbReference>
<dbReference type="PANTHER" id="PTHR36966:SF1">
    <property type="entry name" value="REP-ASSOCIATED TYROSINE TRANSPOSASE"/>
    <property type="match status" value="1"/>
</dbReference>
<dbReference type="GO" id="GO:0004803">
    <property type="term" value="F:transposase activity"/>
    <property type="evidence" value="ECO:0007669"/>
    <property type="project" value="InterPro"/>
</dbReference>
<dbReference type="PANTHER" id="PTHR36966">
    <property type="entry name" value="REP-ASSOCIATED TYROSINE TRANSPOSASE"/>
    <property type="match status" value="1"/>
</dbReference>
<reference evidence="2 3" key="1">
    <citation type="submission" date="2018-05" db="EMBL/GenBank/DDBJ databases">
        <title>Genomic Encyclopedia of Archaeal and Bacterial Type Strains, Phase II (KMG-II): from individual species to whole genera.</title>
        <authorList>
            <person name="Goeker M."/>
        </authorList>
    </citation>
    <scope>NUCLEOTIDE SEQUENCE [LARGE SCALE GENOMIC DNA]</scope>
    <source>
        <strain evidence="2 3">DSM 19975</strain>
    </source>
</reference>
<dbReference type="InterPro" id="IPR052715">
    <property type="entry name" value="RAYT_transposase"/>
</dbReference>
<dbReference type="AlphaFoldDB" id="A0A316H5Q4"/>
<proteinExistence type="predicted"/>
<dbReference type="InterPro" id="IPR002686">
    <property type="entry name" value="Transposase_17"/>
</dbReference>
<gene>
    <name evidence="2" type="ORF">LX99_04056</name>
</gene>
<accession>A0A316H5Q4</accession>
<keyword evidence="3" id="KW-1185">Reference proteome</keyword>
<evidence type="ECO:0000313" key="3">
    <source>
        <dbReference type="Proteomes" id="UP000245678"/>
    </source>
</evidence>
<protein>
    <submittedName>
        <fullName evidence="2">REP element-mobilizing transposase RayT</fullName>
    </submittedName>
</protein>
<dbReference type="EMBL" id="QGHA01000009">
    <property type="protein sequence ID" value="PWK74254.1"/>
    <property type="molecule type" value="Genomic_DNA"/>
</dbReference>
<sequence>MSHQYRVRNHEEIHFVTFTVVDWVDVFIRPAYKQLIINSLTYCQQNKGLEIYGFCLMTNHLHLLVSARYPARLPDIIRDFKKHTSKQIINLIKSENESRRDWMLYRFQYNARFDDRIQEYKVWREGYHGIECDKESILFQKLDYIHDNPVRAEIVTRPEHYLYSSASNYAGEAGVLDVVILDRGFTFIK</sequence>
<evidence type="ECO:0000313" key="2">
    <source>
        <dbReference type="EMBL" id="PWK74254.1"/>
    </source>
</evidence>
<name>A0A316H5Q4_9SPHI</name>
<dbReference type="GO" id="GO:0006313">
    <property type="term" value="P:DNA transposition"/>
    <property type="evidence" value="ECO:0007669"/>
    <property type="project" value="InterPro"/>
</dbReference>
<feature type="domain" description="Transposase IS200-like" evidence="1">
    <location>
        <begin position="10"/>
        <end position="148"/>
    </location>
</feature>
<organism evidence="2 3">
    <name type="scientific">Mucilaginibacter oryzae</name>
    <dbReference type="NCBI Taxonomy" id="468058"/>
    <lineage>
        <taxon>Bacteria</taxon>
        <taxon>Pseudomonadati</taxon>
        <taxon>Bacteroidota</taxon>
        <taxon>Sphingobacteriia</taxon>
        <taxon>Sphingobacteriales</taxon>
        <taxon>Sphingobacteriaceae</taxon>
        <taxon>Mucilaginibacter</taxon>
    </lineage>
</organism>
<evidence type="ECO:0000259" key="1">
    <source>
        <dbReference type="SMART" id="SM01321"/>
    </source>
</evidence>
<dbReference type="GO" id="GO:0043565">
    <property type="term" value="F:sequence-specific DNA binding"/>
    <property type="evidence" value="ECO:0007669"/>
    <property type="project" value="TreeGrafter"/>
</dbReference>
<comment type="caution">
    <text evidence="2">The sequence shown here is derived from an EMBL/GenBank/DDBJ whole genome shotgun (WGS) entry which is preliminary data.</text>
</comment>
<dbReference type="SUPFAM" id="SSF143422">
    <property type="entry name" value="Transposase IS200-like"/>
    <property type="match status" value="1"/>
</dbReference>
<dbReference type="RefSeq" id="WP_109609450.1">
    <property type="nucleotide sequence ID" value="NZ_QGHA01000009.1"/>
</dbReference>
<dbReference type="Gene3D" id="3.30.70.1290">
    <property type="entry name" value="Transposase IS200-like"/>
    <property type="match status" value="1"/>
</dbReference>
<dbReference type="Proteomes" id="UP000245678">
    <property type="component" value="Unassembled WGS sequence"/>
</dbReference>